<dbReference type="InterPro" id="IPR011527">
    <property type="entry name" value="ABC1_TM_dom"/>
</dbReference>
<dbReference type="InterPro" id="IPR003439">
    <property type="entry name" value="ABC_transporter-like_ATP-bd"/>
</dbReference>
<dbReference type="InterPro" id="IPR039421">
    <property type="entry name" value="Type_1_exporter"/>
</dbReference>
<dbReference type="InterPro" id="IPR036640">
    <property type="entry name" value="ABC1_TM_sf"/>
</dbReference>
<dbReference type="SMART" id="SM00382">
    <property type="entry name" value="AAA"/>
    <property type="match status" value="1"/>
</dbReference>
<dbReference type="GO" id="GO:0016887">
    <property type="term" value="F:ATP hydrolysis activity"/>
    <property type="evidence" value="ECO:0007669"/>
    <property type="project" value="InterPro"/>
</dbReference>
<dbReference type="PROSITE" id="PS50929">
    <property type="entry name" value="ABC_TM1F"/>
    <property type="match status" value="1"/>
</dbReference>
<gene>
    <name evidence="11" type="ORF">GGR20_000744</name>
</gene>
<dbReference type="EMBL" id="JACIEW010000001">
    <property type="protein sequence ID" value="MBB4051126.1"/>
    <property type="molecule type" value="Genomic_DNA"/>
</dbReference>
<dbReference type="PROSITE" id="PS00211">
    <property type="entry name" value="ABC_TRANSPORTER_1"/>
    <property type="match status" value="1"/>
</dbReference>
<dbReference type="AlphaFoldDB" id="A0A7W6IL82"/>
<feature type="transmembrane region" description="Helical" evidence="8">
    <location>
        <begin position="238"/>
        <end position="265"/>
    </location>
</feature>
<accession>A0A7W6IL82</accession>
<dbReference type="Gene3D" id="1.20.1560.10">
    <property type="entry name" value="ABC transporter type 1, transmembrane domain"/>
    <property type="match status" value="1"/>
</dbReference>
<evidence type="ECO:0000259" key="10">
    <source>
        <dbReference type="PROSITE" id="PS50929"/>
    </source>
</evidence>
<dbReference type="PROSITE" id="PS50893">
    <property type="entry name" value="ABC_TRANSPORTER_2"/>
    <property type="match status" value="1"/>
</dbReference>
<dbReference type="PANTHER" id="PTHR24221:SF654">
    <property type="entry name" value="ATP-BINDING CASSETTE SUB-FAMILY B MEMBER 6"/>
    <property type="match status" value="1"/>
</dbReference>
<dbReference type="InterPro" id="IPR027417">
    <property type="entry name" value="P-loop_NTPase"/>
</dbReference>
<comment type="subcellular location">
    <subcellularLocation>
        <location evidence="1">Cell membrane</location>
        <topology evidence="1">Multi-pass membrane protein</topology>
    </subcellularLocation>
</comment>
<keyword evidence="3 8" id="KW-0812">Transmembrane</keyword>
<keyword evidence="5 11" id="KW-0067">ATP-binding</keyword>
<feature type="domain" description="ABC transmembrane type-1" evidence="10">
    <location>
        <begin position="19"/>
        <end position="304"/>
    </location>
</feature>
<evidence type="ECO:0000256" key="3">
    <source>
        <dbReference type="ARBA" id="ARBA00022692"/>
    </source>
</evidence>
<dbReference type="GO" id="GO:0140359">
    <property type="term" value="F:ABC-type transporter activity"/>
    <property type="evidence" value="ECO:0007669"/>
    <property type="project" value="InterPro"/>
</dbReference>
<evidence type="ECO:0000313" key="12">
    <source>
        <dbReference type="Proteomes" id="UP000547011"/>
    </source>
</evidence>
<dbReference type="NCBIfam" id="TIGR02868">
    <property type="entry name" value="CydC"/>
    <property type="match status" value="1"/>
</dbReference>
<reference evidence="11 12" key="1">
    <citation type="submission" date="2020-08" db="EMBL/GenBank/DDBJ databases">
        <title>Genomic Encyclopedia of Type Strains, Phase IV (KMG-IV): sequencing the most valuable type-strain genomes for metagenomic binning, comparative biology and taxonomic classification.</title>
        <authorList>
            <person name="Goeker M."/>
        </authorList>
    </citation>
    <scope>NUCLEOTIDE SEQUENCE [LARGE SCALE GENOMIC DNA]</scope>
    <source>
        <strain evidence="11 12">DSM 23447</strain>
    </source>
</reference>
<dbReference type="GO" id="GO:0034775">
    <property type="term" value="P:glutathione transmembrane transport"/>
    <property type="evidence" value="ECO:0007669"/>
    <property type="project" value="InterPro"/>
</dbReference>
<dbReference type="SUPFAM" id="SSF52540">
    <property type="entry name" value="P-loop containing nucleoside triphosphate hydrolases"/>
    <property type="match status" value="1"/>
</dbReference>
<protein>
    <submittedName>
        <fullName evidence="11">ATP-binding cassette subfamily C protein CydC</fullName>
    </submittedName>
</protein>
<name>A0A7W6IL82_9HYPH</name>
<organism evidence="11 12">
    <name type="scientific">Devosia subaequoris</name>
    <dbReference type="NCBI Taxonomy" id="395930"/>
    <lineage>
        <taxon>Bacteria</taxon>
        <taxon>Pseudomonadati</taxon>
        <taxon>Pseudomonadota</taxon>
        <taxon>Alphaproteobacteria</taxon>
        <taxon>Hyphomicrobiales</taxon>
        <taxon>Devosiaceae</taxon>
        <taxon>Devosia</taxon>
    </lineage>
</organism>
<dbReference type="GO" id="GO:0005524">
    <property type="term" value="F:ATP binding"/>
    <property type="evidence" value="ECO:0007669"/>
    <property type="project" value="UniProtKB-KW"/>
</dbReference>
<evidence type="ECO:0000259" key="9">
    <source>
        <dbReference type="PROSITE" id="PS50893"/>
    </source>
</evidence>
<evidence type="ECO:0000313" key="11">
    <source>
        <dbReference type="EMBL" id="MBB4051126.1"/>
    </source>
</evidence>
<dbReference type="SUPFAM" id="SSF90123">
    <property type="entry name" value="ABC transporter transmembrane region"/>
    <property type="match status" value="1"/>
</dbReference>
<dbReference type="GO" id="GO:0045454">
    <property type="term" value="P:cell redox homeostasis"/>
    <property type="evidence" value="ECO:0007669"/>
    <property type="project" value="InterPro"/>
</dbReference>
<dbReference type="Proteomes" id="UP000547011">
    <property type="component" value="Unassembled WGS sequence"/>
</dbReference>
<dbReference type="GO" id="GO:0005886">
    <property type="term" value="C:plasma membrane"/>
    <property type="evidence" value="ECO:0007669"/>
    <property type="project" value="UniProtKB-SubCell"/>
</dbReference>
<dbReference type="InterPro" id="IPR017871">
    <property type="entry name" value="ABC_transporter-like_CS"/>
</dbReference>
<dbReference type="Pfam" id="PF00005">
    <property type="entry name" value="ABC_tran"/>
    <property type="match status" value="1"/>
</dbReference>
<evidence type="ECO:0000256" key="1">
    <source>
        <dbReference type="ARBA" id="ARBA00004651"/>
    </source>
</evidence>
<evidence type="ECO:0000256" key="2">
    <source>
        <dbReference type="ARBA" id="ARBA00005417"/>
    </source>
</evidence>
<dbReference type="PANTHER" id="PTHR24221">
    <property type="entry name" value="ATP-BINDING CASSETTE SUB-FAMILY B"/>
    <property type="match status" value="1"/>
</dbReference>
<comment type="caution">
    <text evidence="11">The sequence shown here is derived from an EMBL/GenBank/DDBJ whole genome shotgun (WGS) entry which is preliminary data.</text>
</comment>
<keyword evidence="4" id="KW-0547">Nucleotide-binding</keyword>
<evidence type="ECO:0000256" key="5">
    <source>
        <dbReference type="ARBA" id="ARBA00022840"/>
    </source>
</evidence>
<dbReference type="Pfam" id="PF00664">
    <property type="entry name" value="ABC_membrane"/>
    <property type="match status" value="1"/>
</dbReference>
<feature type="transmembrane region" description="Helical" evidence="8">
    <location>
        <begin position="130"/>
        <end position="156"/>
    </location>
</feature>
<keyword evidence="7 8" id="KW-0472">Membrane</keyword>
<proteinExistence type="inferred from homology"/>
<evidence type="ECO:0000256" key="7">
    <source>
        <dbReference type="ARBA" id="ARBA00023136"/>
    </source>
</evidence>
<evidence type="ECO:0000256" key="8">
    <source>
        <dbReference type="SAM" id="Phobius"/>
    </source>
</evidence>
<feature type="transmembrane region" description="Helical" evidence="8">
    <location>
        <begin position="277"/>
        <end position="296"/>
    </location>
</feature>
<dbReference type="InterPro" id="IPR003593">
    <property type="entry name" value="AAA+_ATPase"/>
</dbReference>
<evidence type="ECO:0000256" key="6">
    <source>
        <dbReference type="ARBA" id="ARBA00022989"/>
    </source>
</evidence>
<evidence type="ECO:0000256" key="4">
    <source>
        <dbReference type="ARBA" id="ARBA00022741"/>
    </source>
</evidence>
<sequence length="550" mass="57677">MKALLTFLPLFRQRSVSLLLALVLSLVTLLAGVSLLGTSGWFITATALTTAGLGFNLFVPSAMVRGLSFVRILARYGERLVGHNATLKLLSDLRGWLFSRLFPRLPLPDRSLRHGDLVSRLTADVDALDTAFLVAIGPLAAAVVVGTAMTAILAIFLPGAALPYGLALALAGLGVPSLMVLLGRKAGRDSVAARADLRMEVLDGVNGHADLVLLGALGNAAEKFEAADKHASRLNLRLGAITSMGGLMVQMLAAGALIGTLWTGLVALEAGQIDGPLMAGLLLAVLGSFEVTSLIVRSTSKATQAMAAAERLVALAELSPVVAEPAAPLPIPDHAPISFNAVSFAYPGLPPVLSDISFAVAPGERLAIVGPSGGGKTTLLRLLLRFADPQTGAIRLGESALPEFRSEDVHRHMALLSQDSPVFIDTIRNNLLIGRDTASEDELWAALRKAQLAQHVSALPKGLDTLVGEAGRTLSAGQARRLCLARALLSNAPVLLLDEPTNALDRETEEAFFKVLASASEGRTVIMVTHAAIPEGTVDRVLTLENGRLD</sequence>
<comment type="similarity">
    <text evidence="2">Belongs to the ABC transporter superfamily.</text>
</comment>
<keyword evidence="6 8" id="KW-1133">Transmembrane helix</keyword>
<feature type="transmembrane region" description="Helical" evidence="8">
    <location>
        <begin position="162"/>
        <end position="182"/>
    </location>
</feature>
<feature type="transmembrane region" description="Helical" evidence="8">
    <location>
        <begin position="41"/>
        <end position="59"/>
    </location>
</feature>
<keyword evidence="12" id="KW-1185">Reference proteome</keyword>
<dbReference type="Gene3D" id="3.40.50.300">
    <property type="entry name" value="P-loop containing nucleotide triphosphate hydrolases"/>
    <property type="match status" value="1"/>
</dbReference>
<dbReference type="InterPro" id="IPR014223">
    <property type="entry name" value="ABC_CydC/D"/>
</dbReference>
<dbReference type="RefSeq" id="WP_183309850.1">
    <property type="nucleotide sequence ID" value="NZ_JACIEW010000001.1"/>
</dbReference>
<feature type="domain" description="ABC transporter" evidence="9">
    <location>
        <begin position="337"/>
        <end position="550"/>
    </location>
</feature>